<evidence type="ECO:0000313" key="2">
    <source>
        <dbReference type="EMBL" id="PJZ69237.1"/>
    </source>
</evidence>
<dbReference type="Proteomes" id="UP000231962">
    <property type="component" value="Unassembled WGS sequence"/>
</dbReference>
<dbReference type="EMBL" id="NPDZ01000010">
    <property type="protein sequence ID" value="PJZ72381.1"/>
    <property type="molecule type" value="Genomic_DNA"/>
</dbReference>
<comment type="caution">
    <text evidence="3">The sequence shown here is derived from an EMBL/GenBank/DDBJ whole genome shotgun (WGS) entry which is preliminary data.</text>
</comment>
<dbReference type="RefSeq" id="WP_100714290.1">
    <property type="nucleotide sequence ID" value="NZ_NPDY01000011.1"/>
</dbReference>
<dbReference type="EMBL" id="NPDY01000011">
    <property type="protein sequence ID" value="PJZ69237.1"/>
    <property type="molecule type" value="Genomic_DNA"/>
</dbReference>
<evidence type="ECO:0000313" key="4">
    <source>
        <dbReference type="Proteomes" id="UP000231962"/>
    </source>
</evidence>
<keyword evidence="1" id="KW-1133">Transmembrane helix</keyword>
<evidence type="ECO:0000256" key="1">
    <source>
        <dbReference type="SAM" id="Phobius"/>
    </source>
</evidence>
<organism evidence="3 5">
    <name type="scientific">Leptospira perolatii</name>
    <dbReference type="NCBI Taxonomy" id="2023191"/>
    <lineage>
        <taxon>Bacteria</taxon>
        <taxon>Pseudomonadati</taxon>
        <taxon>Spirochaetota</taxon>
        <taxon>Spirochaetia</taxon>
        <taxon>Leptospirales</taxon>
        <taxon>Leptospiraceae</taxon>
        <taxon>Leptospira</taxon>
    </lineage>
</organism>
<keyword evidence="1" id="KW-0812">Transmembrane</keyword>
<reference evidence="4 5" key="1">
    <citation type="submission" date="2017-07" db="EMBL/GenBank/DDBJ databases">
        <title>Leptospira spp. isolated from tropical soils.</title>
        <authorList>
            <person name="Thibeaux R."/>
            <person name="Iraola G."/>
            <person name="Ferres I."/>
            <person name="Bierque E."/>
            <person name="Girault D."/>
            <person name="Soupe-Gilbert M.-E."/>
            <person name="Picardeau M."/>
            <person name="Goarant C."/>
        </authorList>
    </citation>
    <scope>NUCLEOTIDE SEQUENCE [LARGE SCALE GENOMIC DNA]</scope>
    <source>
        <strain evidence="3 5">FH1-B-B1</strain>
        <strain evidence="2 4">FH1-B-C1</strain>
    </source>
</reference>
<proteinExistence type="predicted"/>
<name>A0A2M9ZK51_9LEPT</name>
<dbReference type="OrthoDB" id="330287at2"/>
<feature type="transmembrane region" description="Helical" evidence="1">
    <location>
        <begin position="107"/>
        <end position="128"/>
    </location>
</feature>
<gene>
    <name evidence="2" type="ORF">CH360_12005</name>
    <name evidence="3" type="ORF">CH373_14615</name>
</gene>
<dbReference type="AlphaFoldDB" id="A0A2M9ZK51"/>
<sequence length="129" mass="14306">MNGSTENEFPFSITSKEWDRLEVYLRGMGMQDSLEIHSLLSAVFEKAKLSSEPAFEIFLSEVGEKMAKDREGGLPPLEPGSMVPRPIDFGPLADLATSSSSEDPEPVALVLTVVFWLSVYISLAIWYFS</sequence>
<accession>A0A2M9ZK51</accession>
<evidence type="ECO:0000313" key="3">
    <source>
        <dbReference type="EMBL" id="PJZ72381.1"/>
    </source>
</evidence>
<evidence type="ECO:0000313" key="5">
    <source>
        <dbReference type="Proteomes" id="UP000231990"/>
    </source>
</evidence>
<keyword evidence="1" id="KW-0472">Membrane</keyword>
<keyword evidence="4" id="KW-1185">Reference proteome</keyword>
<protein>
    <submittedName>
        <fullName evidence="3">Uncharacterized protein</fullName>
    </submittedName>
</protein>
<dbReference type="Proteomes" id="UP000231990">
    <property type="component" value="Unassembled WGS sequence"/>
</dbReference>